<evidence type="ECO:0000256" key="1">
    <source>
        <dbReference type="SAM" id="MobiDB-lite"/>
    </source>
</evidence>
<dbReference type="EMBL" id="VJMH01006439">
    <property type="protein sequence ID" value="KAF0689526.1"/>
    <property type="molecule type" value="Genomic_DNA"/>
</dbReference>
<protein>
    <submittedName>
        <fullName evidence="4">Aste57867_19029 protein</fullName>
    </submittedName>
</protein>
<gene>
    <name evidence="4" type="primary">Aste57867_19029</name>
    <name evidence="3" type="ORF">As57867_018965</name>
    <name evidence="4" type="ORF">ASTE57867_19029</name>
</gene>
<dbReference type="Pfam" id="PF24906">
    <property type="entry name" value="Zf_WRKY19"/>
    <property type="match status" value="1"/>
</dbReference>
<dbReference type="Proteomes" id="UP000332933">
    <property type="component" value="Unassembled WGS sequence"/>
</dbReference>
<dbReference type="OrthoDB" id="69459at2759"/>
<reference evidence="3" key="2">
    <citation type="submission" date="2019-06" db="EMBL/GenBank/DDBJ databases">
        <title>Genomics analysis of Aphanomyces spp. identifies a new class of oomycete effector associated with host adaptation.</title>
        <authorList>
            <person name="Gaulin E."/>
        </authorList>
    </citation>
    <scope>NUCLEOTIDE SEQUENCE</scope>
    <source>
        <strain evidence="3">CBS 578.67</strain>
    </source>
</reference>
<keyword evidence="5" id="KW-1185">Reference proteome</keyword>
<name>A0A485LBT3_9STRA</name>
<evidence type="ECO:0000313" key="3">
    <source>
        <dbReference type="EMBL" id="KAF0689526.1"/>
    </source>
</evidence>
<organism evidence="4 5">
    <name type="scientific">Aphanomyces stellatus</name>
    <dbReference type="NCBI Taxonomy" id="120398"/>
    <lineage>
        <taxon>Eukaryota</taxon>
        <taxon>Sar</taxon>
        <taxon>Stramenopiles</taxon>
        <taxon>Oomycota</taxon>
        <taxon>Saprolegniomycetes</taxon>
        <taxon>Saprolegniales</taxon>
        <taxon>Verrucalvaceae</taxon>
        <taxon>Aphanomyces</taxon>
    </lineage>
</organism>
<dbReference type="AlphaFoldDB" id="A0A485LBT3"/>
<reference evidence="4 5" key="1">
    <citation type="submission" date="2019-03" db="EMBL/GenBank/DDBJ databases">
        <authorList>
            <person name="Gaulin E."/>
            <person name="Dumas B."/>
        </authorList>
    </citation>
    <scope>NUCLEOTIDE SEQUENCE [LARGE SCALE GENOMIC DNA]</scope>
    <source>
        <strain evidence="4">CBS 568.67</strain>
    </source>
</reference>
<feature type="region of interest" description="Disordered" evidence="1">
    <location>
        <begin position="129"/>
        <end position="164"/>
    </location>
</feature>
<proteinExistence type="predicted"/>
<evidence type="ECO:0000313" key="5">
    <source>
        <dbReference type="Proteomes" id="UP000332933"/>
    </source>
</evidence>
<dbReference type="PANTHER" id="PTHR31827">
    <property type="entry name" value="EMB|CAB89363.1"/>
    <property type="match status" value="1"/>
</dbReference>
<feature type="domain" description="WRKY19-like zinc finger" evidence="2">
    <location>
        <begin position="77"/>
        <end position="100"/>
    </location>
</feature>
<sequence>MSICTFNDCENNAIPGSVKCAFHKNRRQCKAKECNNQVYARNLCVRHGGKKQCHFDGCDSYARGGNYCIQHGGIVVKRFCTVEGCTKQAHAKQLCVRHGGGRLCRTAGCQHHAREGGLCHKHNQGGPKYDGMSSSTSSSAGSCTSGSAPSSPKKEFPVVKTETSADDDEVDLSSYMNLECHTIITDDDIATLPLLAEQPQPPTVVFHPLLDTASVMQQHHHAPATASTMNAAMYNKWLQLTQDVLWTLHPDLMGISYAGLLPTAAAVHAPLLALPKPATVEFDKDPALFDPLFTAQDTPLDLMGLDHDLLNAHDVFSGVLA</sequence>
<evidence type="ECO:0000313" key="4">
    <source>
        <dbReference type="EMBL" id="VFT95754.1"/>
    </source>
</evidence>
<evidence type="ECO:0000259" key="2">
    <source>
        <dbReference type="Pfam" id="PF24906"/>
    </source>
</evidence>
<accession>A0A485LBT3</accession>
<feature type="compositionally biased region" description="Low complexity" evidence="1">
    <location>
        <begin position="133"/>
        <end position="151"/>
    </location>
</feature>
<dbReference type="EMBL" id="CAADRA010006460">
    <property type="protein sequence ID" value="VFT95754.1"/>
    <property type="molecule type" value="Genomic_DNA"/>
</dbReference>
<dbReference type="PANTHER" id="PTHR31827:SF1">
    <property type="entry name" value="EMB|CAB89363.1"/>
    <property type="match status" value="1"/>
</dbReference>
<dbReference type="InterPro" id="IPR056866">
    <property type="entry name" value="Znf_WRKY19"/>
</dbReference>